<feature type="zinc finger region" description="TAZ-type" evidence="12">
    <location>
        <begin position="143"/>
        <end position="226"/>
    </location>
</feature>
<keyword evidence="9" id="KW-0804">Transcription</keyword>
<evidence type="ECO:0000256" key="5">
    <source>
        <dbReference type="ARBA" id="ARBA00022771"/>
    </source>
</evidence>
<comment type="subcellular location">
    <subcellularLocation>
        <location evidence="1">Nucleus</location>
    </subcellularLocation>
</comment>
<dbReference type="GO" id="GO:0004402">
    <property type="term" value="F:histone acetyltransferase activity"/>
    <property type="evidence" value="ECO:0007669"/>
    <property type="project" value="InterPro"/>
</dbReference>
<evidence type="ECO:0000259" key="13">
    <source>
        <dbReference type="PROSITE" id="PS50134"/>
    </source>
</evidence>
<evidence type="ECO:0000256" key="2">
    <source>
        <dbReference type="ARBA" id="ARBA00013184"/>
    </source>
</evidence>
<evidence type="ECO:0000256" key="11">
    <source>
        <dbReference type="ARBA" id="ARBA00048017"/>
    </source>
</evidence>
<evidence type="ECO:0000256" key="9">
    <source>
        <dbReference type="ARBA" id="ARBA00023163"/>
    </source>
</evidence>
<dbReference type="SUPFAM" id="SSF57933">
    <property type="entry name" value="TAZ domain"/>
    <property type="match status" value="1"/>
</dbReference>
<dbReference type="InterPro" id="IPR013178">
    <property type="entry name" value="Histone_AcTrfase_Rtt109/CBP"/>
</dbReference>
<evidence type="ECO:0000256" key="7">
    <source>
        <dbReference type="ARBA" id="ARBA00022853"/>
    </source>
</evidence>
<accession>A0AAF3FK98</accession>
<keyword evidence="6 12" id="KW-0862">Zinc</keyword>
<dbReference type="GO" id="GO:0005634">
    <property type="term" value="C:nucleus"/>
    <property type="evidence" value="ECO:0007669"/>
    <property type="project" value="UniProtKB-SubCell"/>
</dbReference>
<evidence type="ECO:0000256" key="3">
    <source>
        <dbReference type="ARBA" id="ARBA00022679"/>
    </source>
</evidence>
<protein>
    <recommendedName>
        <fullName evidence="2">histone acetyltransferase</fullName>
        <ecNumber evidence="2">2.3.1.48</ecNumber>
    </recommendedName>
</protein>
<dbReference type="SMART" id="SM00551">
    <property type="entry name" value="ZnF_TAZ"/>
    <property type="match status" value="1"/>
</dbReference>
<evidence type="ECO:0000313" key="14">
    <source>
        <dbReference type="Proteomes" id="UP000887575"/>
    </source>
</evidence>
<dbReference type="WBParaSite" id="MBELARI_LOCUS7535">
    <property type="protein sequence ID" value="MBELARI_LOCUS7535"/>
    <property type="gene ID" value="MBELARI_LOCUS7535"/>
</dbReference>
<evidence type="ECO:0000256" key="12">
    <source>
        <dbReference type="PROSITE-ProRule" id="PRU00203"/>
    </source>
</evidence>
<dbReference type="AlphaFoldDB" id="A0AAF3FK98"/>
<keyword evidence="7" id="KW-0156">Chromatin regulator</keyword>
<evidence type="ECO:0000256" key="6">
    <source>
        <dbReference type="ARBA" id="ARBA00022833"/>
    </source>
</evidence>
<reference evidence="15" key="1">
    <citation type="submission" date="2024-02" db="UniProtKB">
        <authorList>
            <consortium name="WormBaseParasite"/>
        </authorList>
    </citation>
    <scope>IDENTIFICATION</scope>
</reference>
<keyword evidence="8" id="KW-0805">Transcription regulation</keyword>
<comment type="catalytic activity">
    <reaction evidence="11">
        <text>L-lysyl-[protein] + acetyl-CoA = N(6)-acetyl-L-lysyl-[protein] + CoA + H(+)</text>
        <dbReference type="Rhea" id="RHEA:45948"/>
        <dbReference type="Rhea" id="RHEA-COMP:9752"/>
        <dbReference type="Rhea" id="RHEA-COMP:10731"/>
        <dbReference type="ChEBI" id="CHEBI:15378"/>
        <dbReference type="ChEBI" id="CHEBI:29969"/>
        <dbReference type="ChEBI" id="CHEBI:57287"/>
        <dbReference type="ChEBI" id="CHEBI:57288"/>
        <dbReference type="ChEBI" id="CHEBI:61930"/>
        <dbReference type="EC" id="2.3.1.48"/>
    </reaction>
</comment>
<keyword evidence="10" id="KW-0539">Nucleus</keyword>
<dbReference type="PROSITE" id="PS50134">
    <property type="entry name" value="ZF_TAZ"/>
    <property type="match status" value="1"/>
</dbReference>
<keyword evidence="5 12" id="KW-0863">Zinc-finger</keyword>
<dbReference type="Pfam" id="PF02135">
    <property type="entry name" value="zf-TAZ"/>
    <property type="match status" value="1"/>
</dbReference>
<evidence type="ECO:0000256" key="1">
    <source>
        <dbReference type="ARBA" id="ARBA00004123"/>
    </source>
</evidence>
<feature type="domain" description="TAZ-type" evidence="13">
    <location>
        <begin position="143"/>
        <end position="226"/>
    </location>
</feature>
<sequence length="242" mass="28326">MEVIWAELASTTQGLRDCENKVQEELDKPELNYENLKDVLQDTVEQFMRADVVMERVRDEMQRTINSLRNNKKISIRRRTALKALSDEFARHLIEMRIQFGKTGDMVERVKNLMLLEMSPRAALGTISEALVEDRFNGGYIEVEPKRIALQRSEAAIIHSSQCKTENCRRLKSCTKIKIDLQHLKTCKRRRCKTGCEDCEPLRRLIEYHAKFCNQRACRVPFCARFRPKLGISKRKVRKILL</sequence>
<dbReference type="PANTHER" id="PTHR13808">
    <property type="entry name" value="CBP/P300-RELATED"/>
    <property type="match status" value="1"/>
</dbReference>
<evidence type="ECO:0000256" key="10">
    <source>
        <dbReference type="ARBA" id="ARBA00023242"/>
    </source>
</evidence>
<dbReference type="InterPro" id="IPR000197">
    <property type="entry name" value="Znf_TAZ"/>
</dbReference>
<evidence type="ECO:0000256" key="4">
    <source>
        <dbReference type="ARBA" id="ARBA00022723"/>
    </source>
</evidence>
<dbReference type="GO" id="GO:0000123">
    <property type="term" value="C:histone acetyltransferase complex"/>
    <property type="evidence" value="ECO:0007669"/>
    <property type="project" value="TreeGrafter"/>
</dbReference>
<keyword evidence="4 12" id="KW-0479">Metal-binding</keyword>
<dbReference type="GO" id="GO:0031490">
    <property type="term" value="F:chromatin DNA binding"/>
    <property type="evidence" value="ECO:0007669"/>
    <property type="project" value="TreeGrafter"/>
</dbReference>
<organism evidence="14 15">
    <name type="scientific">Mesorhabditis belari</name>
    <dbReference type="NCBI Taxonomy" id="2138241"/>
    <lineage>
        <taxon>Eukaryota</taxon>
        <taxon>Metazoa</taxon>
        <taxon>Ecdysozoa</taxon>
        <taxon>Nematoda</taxon>
        <taxon>Chromadorea</taxon>
        <taxon>Rhabditida</taxon>
        <taxon>Rhabditina</taxon>
        <taxon>Rhabditomorpha</taxon>
        <taxon>Rhabditoidea</taxon>
        <taxon>Rhabditidae</taxon>
        <taxon>Mesorhabditinae</taxon>
        <taxon>Mesorhabditis</taxon>
    </lineage>
</organism>
<name>A0AAF3FK98_9BILA</name>
<dbReference type="GO" id="GO:0045944">
    <property type="term" value="P:positive regulation of transcription by RNA polymerase II"/>
    <property type="evidence" value="ECO:0007669"/>
    <property type="project" value="TreeGrafter"/>
</dbReference>
<dbReference type="InterPro" id="IPR035898">
    <property type="entry name" value="TAZ_dom_sf"/>
</dbReference>
<evidence type="ECO:0000256" key="8">
    <source>
        <dbReference type="ARBA" id="ARBA00023015"/>
    </source>
</evidence>
<dbReference type="GO" id="GO:0008270">
    <property type="term" value="F:zinc ion binding"/>
    <property type="evidence" value="ECO:0007669"/>
    <property type="project" value="UniProtKB-KW"/>
</dbReference>
<proteinExistence type="predicted"/>
<dbReference type="EC" id="2.3.1.48" evidence="2"/>
<keyword evidence="14" id="KW-1185">Reference proteome</keyword>
<dbReference type="Proteomes" id="UP000887575">
    <property type="component" value="Unassembled WGS sequence"/>
</dbReference>
<dbReference type="GO" id="GO:0003713">
    <property type="term" value="F:transcription coactivator activity"/>
    <property type="evidence" value="ECO:0007669"/>
    <property type="project" value="TreeGrafter"/>
</dbReference>
<dbReference type="Gene3D" id="1.20.1020.10">
    <property type="entry name" value="TAZ domain"/>
    <property type="match status" value="1"/>
</dbReference>
<dbReference type="PANTHER" id="PTHR13808:SF1">
    <property type="entry name" value="HISTONE ACETYLTRANSFERASE"/>
    <property type="match status" value="1"/>
</dbReference>
<keyword evidence="3" id="KW-0808">Transferase</keyword>
<dbReference type="GO" id="GO:0005667">
    <property type="term" value="C:transcription regulator complex"/>
    <property type="evidence" value="ECO:0007669"/>
    <property type="project" value="TreeGrafter"/>
</dbReference>
<evidence type="ECO:0000313" key="15">
    <source>
        <dbReference type="WBParaSite" id="MBELARI_LOCUS7535"/>
    </source>
</evidence>